<protein>
    <submittedName>
        <fullName evidence="2">Uncharacterized protein</fullName>
    </submittedName>
</protein>
<dbReference type="Gramene" id="AET1Gv21039900.1">
    <property type="protein sequence ID" value="AET1Gv21039900.1"/>
    <property type="gene ID" value="AET1Gv21039900"/>
</dbReference>
<evidence type="ECO:0000313" key="2">
    <source>
        <dbReference type="EnsemblPlants" id="AET1Gv21039900.1"/>
    </source>
</evidence>
<dbReference type="Proteomes" id="UP000015105">
    <property type="component" value="Chromosome 1D"/>
</dbReference>
<feature type="region of interest" description="Disordered" evidence="1">
    <location>
        <begin position="26"/>
        <end position="61"/>
    </location>
</feature>
<evidence type="ECO:0000256" key="1">
    <source>
        <dbReference type="SAM" id="MobiDB-lite"/>
    </source>
</evidence>
<reference evidence="3" key="1">
    <citation type="journal article" date="2014" name="Science">
        <title>Ancient hybridizations among the ancestral genomes of bread wheat.</title>
        <authorList>
            <consortium name="International Wheat Genome Sequencing Consortium,"/>
            <person name="Marcussen T."/>
            <person name="Sandve S.R."/>
            <person name="Heier L."/>
            <person name="Spannagl M."/>
            <person name="Pfeifer M."/>
            <person name="Jakobsen K.S."/>
            <person name="Wulff B.B."/>
            <person name="Steuernagel B."/>
            <person name="Mayer K.F."/>
            <person name="Olsen O.A."/>
        </authorList>
    </citation>
    <scope>NUCLEOTIDE SEQUENCE [LARGE SCALE GENOMIC DNA]</scope>
    <source>
        <strain evidence="3">cv. AL8/78</strain>
    </source>
</reference>
<evidence type="ECO:0000313" key="3">
    <source>
        <dbReference type="Proteomes" id="UP000015105"/>
    </source>
</evidence>
<organism evidence="2 3">
    <name type="scientific">Aegilops tauschii subsp. strangulata</name>
    <name type="common">Goatgrass</name>
    <dbReference type="NCBI Taxonomy" id="200361"/>
    <lineage>
        <taxon>Eukaryota</taxon>
        <taxon>Viridiplantae</taxon>
        <taxon>Streptophyta</taxon>
        <taxon>Embryophyta</taxon>
        <taxon>Tracheophyta</taxon>
        <taxon>Spermatophyta</taxon>
        <taxon>Magnoliopsida</taxon>
        <taxon>Liliopsida</taxon>
        <taxon>Poales</taxon>
        <taxon>Poaceae</taxon>
        <taxon>BOP clade</taxon>
        <taxon>Pooideae</taxon>
        <taxon>Triticodae</taxon>
        <taxon>Triticeae</taxon>
        <taxon>Triticinae</taxon>
        <taxon>Aegilops</taxon>
    </lineage>
</organism>
<reference evidence="2" key="3">
    <citation type="journal article" date="2017" name="Nature">
        <title>Genome sequence of the progenitor of the wheat D genome Aegilops tauschii.</title>
        <authorList>
            <person name="Luo M.C."/>
            <person name="Gu Y.Q."/>
            <person name="Puiu D."/>
            <person name="Wang H."/>
            <person name="Twardziok S.O."/>
            <person name="Deal K.R."/>
            <person name="Huo N."/>
            <person name="Zhu T."/>
            <person name="Wang L."/>
            <person name="Wang Y."/>
            <person name="McGuire P.E."/>
            <person name="Liu S."/>
            <person name="Long H."/>
            <person name="Ramasamy R.K."/>
            <person name="Rodriguez J.C."/>
            <person name="Van S.L."/>
            <person name="Yuan L."/>
            <person name="Wang Z."/>
            <person name="Xia Z."/>
            <person name="Xiao L."/>
            <person name="Anderson O.D."/>
            <person name="Ouyang S."/>
            <person name="Liang Y."/>
            <person name="Zimin A.V."/>
            <person name="Pertea G."/>
            <person name="Qi P."/>
            <person name="Bennetzen J.L."/>
            <person name="Dai X."/>
            <person name="Dawson M.W."/>
            <person name="Muller H.G."/>
            <person name="Kugler K."/>
            <person name="Rivarola-Duarte L."/>
            <person name="Spannagl M."/>
            <person name="Mayer K.F.X."/>
            <person name="Lu F.H."/>
            <person name="Bevan M.W."/>
            <person name="Leroy P."/>
            <person name="Li P."/>
            <person name="You F.M."/>
            <person name="Sun Q."/>
            <person name="Liu Z."/>
            <person name="Lyons E."/>
            <person name="Wicker T."/>
            <person name="Salzberg S.L."/>
            <person name="Devos K.M."/>
            <person name="Dvorak J."/>
        </authorList>
    </citation>
    <scope>NUCLEOTIDE SEQUENCE [LARGE SCALE GENOMIC DNA]</scope>
    <source>
        <strain evidence="2">cv. AL8/78</strain>
    </source>
</reference>
<dbReference type="AlphaFoldDB" id="A0A453A4L5"/>
<sequence length="98" mass="10888">MEKIGVCLEMRGLSWAGSCGRKVACRAGPPHKLTSRSEQRDRVWSSQKKKRDRVGFPQKKKRAEREIVLETNWEGKATNPNRINLFPGGAIGIGGVLA</sequence>
<name>A0A453A4L5_AEGTS</name>
<proteinExistence type="predicted"/>
<accession>A0A453A4L5</accession>
<reference evidence="3" key="2">
    <citation type="journal article" date="2017" name="Nat. Plants">
        <title>The Aegilops tauschii genome reveals multiple impacts of transposons.</title>
        <authorList>
            <person name="Zhao G."/>
            <person name="Zou C."/>
            <person name="Li K."/>
            <person name="Wang K."/>
            <person name="Li T."/>
            <person name="Gao L."/>
            <person name="Zhang X."/>
            <person name="Wang H."/>
            <person name="Yang Z."/>
            <person name="Liu X."/>
            <person name="Jiang W."/>
            <person name="Mao L."/>
            <person name="Kong X."/>
            <person name="Jiao Y."/>
            <person name="Jia J."/>
        </authorList>
    </citation>
    <scope>NUCLEOTIDE SEQUENCE [LARGE SCALE GENOMIC DNA]</scope>
    <source>
        <strain evidence="3">cv. AL8/78</strain>
    </source>
</reference>
<feature type="compositionally biased region" description="Basic residues" evidence="1">
    <location>
        <begin position="47"/>
        <end position="61"/>
    </location>
</feature>
<keyword evidence="3" id="KW-1185">Reference proteome</keyword>
<dbReference type="EnsemblPlants" id="AET1Gv21039900.1">
    <property type="protein sequence ID" value="AET1Gv21039900.1"/>
    <property type="gene ID" value="AET1Gv21039900"/>
</dbReference>
<reference evidence="2" key="5">
    <citation type="journal article" date="2021" name="G3 (Bethesda)">
        <title>Aegilops tauschii genome assembly Aet v5.0 features greater sequence contiguity and improved annotation.</title>
        <authorList>
            <person name="Wang L."/>
            <person name="Zhu T."/>
            <person name="Rodriguez J.C."/>
            <person name="Deal K.R."/>
            <person name="Dubcovsky J."/>
            <person name="McGuire P.E."/>
            <person name="Lux T."/>
            <person name="Spannagl M."/>
            <person name="Mayer K.F.X."/>
            <person name="Baldrich P."/>
            <person name="Meyers B.C."/>
            <person name="Huo N."/>
            <person name="Gu Y.Q."/>
            <person name="Zhou H."/>
            <person name="Devos K.M."/>
            <person name="Bennetzen J.L."/>
            <person name="Unver T."/>
            <person name="Budak H."/>
            <person name="Gulick P.J."/>
            <person name="Galiba G."/>
            <person name="Kalapos B."/>
            <person name="Nelson D.R."/>
            <person name="Li P."/>
            <person name="You F.M."/>
            <person name="Luo M.C."/>
            <person name="Dvorak J."/>
        </authorList>
    </citation>
    <scope>NUCLEOTIDE SEQUENCE [LARGE SCALE GENOMIC DNA]</scope>
    <source>
        <strain evidence="2">cv. AL8/78</strain>
    </source>
</reference>
<reference evidence="2" key="4">
    <citation type="submission" date="2019-03" db="UniProtKB">
        <authorList>
            <consortium name="EnsemblPlants"/>
        </authorList>
    </citation>
    <scope>IDENTIFICATION</scope>
</reference>